<dbReference type="GO" id="GO:0004177">
    <property type="term" value="F:aminopeptidase activity"/>
    <property type="evidence" value="ECO:0007669"/>
    <property type="project" value="UniProtKB-UniRule"/>
</dbReference>
<evidence type="ECO:0000256" key="3">
    <source>
        <dbReference type="ARBA" id="ARBA00010088"/>
    </source>
</evidence>
<sequence length="324" mass="37083">MFTLYPAIKPRQRHSLKVDPPHELYVEESGSPHGIPVLFVHGGPGMACDKHSRRFFDPEVYRIILFDQRGTGRSTPHAELEGNDTEAMVADIERVREFMGIDKWVLFGGAWGATLSLLYAQRHPDRVLGMVLRGTILCRDKDIRWIFQEGASRVFPDYWQEFCGHVPEEEREDLLGAYYRRLVGPDDLARMGAARAWAQWEGRCASLRPNQNLLDTYADPHRAKSMARMQSHYFINRGFIDENQILDNMDLIADIPSILVHGRYDMISPLDNAFELQNRWPMADLHIVRDAGHSSMEPSISDALIRATDEMARRLRPELGPSEG</sequence>
<dbReference type="EC" id="3.4.11.5" evidence="4 11"/>
<dbReference type="NCBIfam" id="TIGR01249">
    <property type="entry name" value="pro_imino_pep_1"/>
    <property type="match status" value="1"/>
</dbReference>
<evidence type="ECO:0000256" key="5">
    <source>
        <dbReference type="ARBA" id="ARBA00021843"/>
    </source>
</evidence>
<evidence type="ECO:0000256" key="10">
    <source>
        <dbReference type="ARBA" id="ARBA00029605"/>
    </source>
</evidence>
<dbReference type="Pfam" id="PF00561">
    <property type="entry name" value="Abhydrolase_1"/>
    <property type="match status" value="1"/>
</dbReference>
<evidence type="ECO:0000256" key="12">
    <source>
        <dbReference type="RuleBase" id="RU003421"/>
    </source>
</evidence>
<evidence type="ECO:0000256" key="6">
    <source>
        <dbReference type="ARBA" id="ARBA00022438"/>
    </source>
</evidence>
<keyword evidence="8 11" id="KW-0645">Protease</keyword>
<evidence type="ECO:0000256" key="4">
    <source>
        <dbReference type="ARBA" id="ARBA00012568"/>
    </source>
</evidence>
<reference evidence="14 15" key="2">
    <citation type="submission" date="2018-12" db="EMBL/GenBank/DDBJ databases">
        <title>Simiduia agarivorans gen. nov., sp. nov., a marine, agarolytic bacterium isolated from shallow coastal water from Keelung, Taiwan.</title>
        <authorList>
            <person name="Shieh W.Y."/>
        </authorList>
    </citation>
    <scope>NUCLEOTIDE SEQUENCE [LARGE SCALE GENOMIC DNA]</scope>
    <source>
        <strain evidence="14 15">GTF-13</strain>
    </source>
</reference>
<evidence type="ECO:0000259" key="13">
    <source>
        <dbReference type="Pfam" id="PF00561"/>
    </source>
</evidence>
<keyword evidence="6 11" id="KW-0031">Aminopeptidase</keyword>
<comment type="caution">
    <text evidence="14">The sequence shown here is derived from an EMBL/GenBank/DDBJ whole genome shotgun (WGS) entry which is preliminary data.</text>
</comment>
<dbReference type="AlphaFoldDB" id="A0A3P3VK97"/>
<dbReference type="Gene3D" id="3.40.50.1820">
    <property type="entry name" value="alpha/beta hydrolase"/>
    <property type="match status" value="1"/>
</dbReference>
<dbReference type="GO" id="GO:0006508">
    <property type="term" value="P:proteolysis"/>
    <property type="evidence" value="ECO:0007669"/>
    <property type="project" value="UniProtKB-KW"/>
</dbReference>
<dbReference type="GO" id="GO:0005737">
    <property type="term" value="C:cytoplasm"/>
    <property type="evidence" value="ECO:0007669"/>
    <property type="project" value="UniProtKB-SubCell"/>
</dbReference>
<keyword evidence="9 11" id="KW-0378">Hydrolase</keyword>
<evidence type="ECO:0000256" key="9">
    <source>
        <dbReference type="ARBA" id="ARBA00022801"/>
    </source>
</evidence>
<dbReference type="InterPro" id="IPR000073">
    <property type="entry name" value="AB_hydrolase_1"/>
</dbReference>
<evidence type="ECO:0000313" key="14">
    <source>
        <dbReference type="EMBL" id="RRJ83130.1"/>
    </source>
</evidence>
<evidence type="ECO:0000313" key="15">
    <source>
        <dbReference type="Proteomes" id="UP000280792"/>
    </source>
</evidence>
<protein>
    <recommendedName>
        <fullName evidence="5 11">Proline iminopeptidase</fullName>
        <shortName evidence="11">PIP</shortName>
        <ecNumber evidence="4 11">3.4.11.5</ecNumber>
    </recommendedName>
    <alternativeName>
        <fullName evidence="10 11">Prolyl aminopeptidase</fullName>
    </alternativeName>
</protein>
<accession>A0A3P3VK97</accession>
<proteinExistence type="inferred from homology"/>
<keyword evidence="15" id="KW-1185">Reference proteome</keyword>
<evidence type="ECO:0000256" key="7">
    <source>
        <dbReference type="ARBA" id="ARBA00022490"/>
    </source>
</evidence>
<comment type="subcellular location">
    <subcellularLocation>
        <location evidence="2 11">Cytoplasm</location>
    </subcellularLocation>
</comment>
<dbReference type="InterPro" id="IPR029058">
    <property type="entry name" value="AB_hydrolase_fold"/>
</dbReference>
<evidence type="ECO:0000256" key="11">
    <source>
        <dbReference type="PIRNR" id="PIRNR006431"/>
    </source>
</evidence>
<dbReference type="RefSeq" id="WP_125017517.1">
    <property type="nucleotide sequence ID" value="NZ_QWEZ01000002.1"/>
</dbReference>
<dbReference type="PANTHER" id="PTHR43722:SF1">
    <property type="entry name" value="PROLINE IMINOPEPTIDASE"/>
    <property type="match status" value="1"/>
</dbReference>
<organism evidence="14 15">
    <name type="scientific">Aestuariirhabdus litorea</name>
    <dbReference type="NCBI Taxonomy" id="2528527"/>
    <lineage>
        <taxon>Bacteria</taxon>
        <taxon>Pseudomonadati</taxon>
        <taxon>Pseudomonadota</taxon>
        <taxon>Gammaproteobacteria</taxon>
        <taxon>Oceanospirillales</taxon>
        <taxon>Aestuariirhabdaceae</taxon>
        <taxon>Aestuariirhabdus</taxon>
    </lineage>
</organism>
<dbReference type="EMBL" id="QWEZ01000002">
    <property type="protein sequence ID" value="RRJ83130.1"/>
    <property type="molecule type" value="Genomic_DNA"/>
</dbReference>
<name>A0A3P3VK97_9GAMM</name>
<dbReference type="Proteomes" id="UP000280792">
    <property type="component" value="Unassembled WGS sequence"/>
</dbReference>
<comment type="similarity">
    <text evidence="3 11 12">Belongs to the peptidase S33 family.</text>
</comment>
<dbReference type="InterPro" id="IPR005944">
    <property type="entry name" value="Pro_iminopeptidase"/>
</dbReference>
<dbReference type="PRINTS" id="PR00793">
    <property type="entry name" value="PROAMNOPTASE"/>
</dbReference>
<evidence type="ECO:0000256" key="8">
    <source>
        <dbReference type="ARBA" id="ARBA00022670"/>
    </source>
</evidence>
<gene>
    <name evidence="14" type="primary">pip</name>
    <name evidence="14" type="ORF">D0544_14935</name>
</gene>
<reference evidence="14 15" key="1">
    <citation type="submission" date="2018-08" db="EMBL/GenBank/DDBJ databases">
        <authorList>
            <person name="Khan S.A."/>
        </authorList>
    </citation>
    <scope>NUCLEOTIDE SEQUENCE [LARGE SCALE GENOMIC DNA]</scope>
    <source>
        <strain evidence="14 15">GTF-13</strain>
    </source>
</reference>
<dbReference type="SUPFAM" id="SSF53474">
    <property type="entry name" value="alpha/beta-Hydrolases"/>
    <property type="match status" value="1"/>
</dbReference>
<dbReference type="PANTHER" id="PTHR43722">
    <property type="entry name" value="PROLINE IMINOPEPTIDASE"/>
    <property type="match status" value="1"/>
</dbReference>
<dbReference type="PIRSF" id="PIRSF006431">
    <property type="entry name" value="Pept_S33"/>
    <property type="match status" value="1"/>
</dbReference>
<evidence type="ECO:0000256" key="2">
    <source>
        <dbReference type="ARBA" id="ARBA00004496"/>
    </source>
</evidence>
<evidence type="ECO:0000256" key="1">
    <source>
        <dbReference type="ARBA" id="ARBA00001585"/>
    </source>
</evidence>
<keyword evidence="7 11" id="KW-0963">Cytoplasm</keyword>
<comment type="catalytic activity">
    <reaction evidence="1 11 12">
        <text>Release of N-terminal proline from a peptide.</text>
        <dbReference type="EC" id="3.4.11.5"/>
    </reaction>
</comment>
<dbReference type="InterPro" id="IPR002410">
    <property type="entry name" value="Peptidase_S33"/>
</dbReference>
<feature type="domain" description="AB hydrolase-1" evidence="13">
    <location>
        <begin position="36"/>
        <end position="296"/>
    </location>
</feature>